<evidence type="ECO:0000256" key="1">
    <source>
        <dbReference type="SAM" id="MobiDB-lite"/>
    </source>
</evidence>
<gene>
    <name evidence="2" type="ORF">CSSPJE1EN2_LOCUS21153</name>
</gene>
<name>A0ABP1BTL8_9BRYO</name>
<proteinExistence type="predicted"/>
<reference evidence="2" key="1">
    <citation type="submission" date="2024-03" db="EMBL/GenBank/DDBJ databases">
        <authorList>
            <consortium name="ELIXIR-Norway"/>
            <consortium name="Elixir Norway"/>
        </authorList>
    </citation>
    <scope>NUCLEOTIDE SEQUENCE</scope>
</reference>
<dbReference type="Proteomes" id="UP001497522">
    <property type="component" value="Chromosome 7"/>
</dbReference>
<evidence type="ECO:0000313" key="2">
    <source>
        <dbReference type="EMBL" id="CAK9879664.1"/>
    </source>
</evidence>
<feature type="compositionally biased region" description="Polar residues" evidence="1">
    <location>
        <begin position="203"/>
        <end position="212"/>
    </location>
</feature>
<keyword evidence="3" id="KW-1185">Reference proteome</keyword>
<feature type="region of interest" description="Disordered" evidence="1">
    <location>
        <begin position="96"/>
        <end position="137"/>
    </location>
</feature>
<feature type="compositionally biased region" description="Polar residues" evidence="1">
    <location>
        <begin position="96"/>
        <end position="111"/>
    </location>
</feature>
<organism evidence="2 3">
    <name type="scientific">Sphagnum jensenii</name>
    <dbReference type="NCBI Taxonomy" id="128206"/>
    <lineage>
        <taxon>Eukaryota</taxon>
        <taxon>Viridiplantae</taxon>
        <taxon>Streptophyta</taxon>
        <taxon>Embryophyta</taxon>
        <taxon>Bryophyta</taxon>
        <taxon>Sphagnophytina</taxon>
        <taxon>Sphagnopsida</taxon>
        <taxon>Sphagnales</taxon>
        <taxon>Sphagnaceae</taxon>
        <taxon>Sphagnum</taxon>
    </lineage>
</organism>
<sequence>MRKDMWLRLQGAKTGHLHIALTVVEHNFKSGDSPTQEEEGAAISVRNDATATTPAGMDDALRELLVVPDSSRGQASSEEDLQEQLLLLQSPLGMGASTNSAVQPTSSSSVLENPEETNSESKKKSRKQQLKNHRGSGFKFLRQRALSRCMFDNSKPDEREKDQPRSILLLSSADHHQKCPKARLIPVKRGGTLKALYKRLTIDTHNTSSAPNNLDAAASPDGSAKESPEQQ</sequence>
<accession>A0ABP1BTL8</accession>
<feature type="region of interest" description="Disordered" evidence="1">
    <location>
        <begin position="203"/>
        <end position="231"/>
    </location>
</feature>
<evidence type="ECO:0000313" key="3">
    <source>
        <dbReference type="Proteomes" id="UP001497522"/>
    </source>
</evidence>
<dbReference type="EMBL" id="OZ023708">
    <property type="protein sequence ID" value="CAK9879664.1"/>
    <property type="molecule type" value="Genomic_DNA"/>
</dbReference>
<feature type="compositionally biased region" description="Basic residues" evidence="1">
    <location>
        <begin position="123"/>
        <end position="136"/>
    </location>
</feature>
<protein>
    <submittedName>
        <fullName evidence="2">Uncharacterized protein</fullName>
    </submittedName>
</protein>